<keyword evidence="1" id="KW-0862">Zinc</keyword>
<dbReference type="SUPFAM" id="SSF46785">
    <property type="entry name" value="Winged helix' DNA-binding domain"/>
    <property type="match status" value="1"/>
</dbReference>
<comment type="caution">
    <text evidence="2">The sequence shown here is derived from an EMBL/GenBank/DDBJ whole genome shotgun (WGS) entry which is preliminary data.</text>
</comment>
<feature type="binding site" evidence="1">
    <location>
        <position position="140"/>
    </location>
    <ligand>
        <name>Zn(2+)</name>
        <dbReference type="ChEBI" id="CHEBI:29105"/>
    </ligand>
</feature>
<evidence type="ECO:0000256" key="1">
    <source>
        <dbReference type="PIRSR" id="PIRSR602481-1"/>
    </source>
</evidence>
<dbReference type="Pfam" id="PF01475">
    <property type="entry name" value="FUR"/>
    <property type="match status" value="1"/>
</dbReference>
<dbReference type="Gene3D" id="1.10.10.10">
    <property type="entry name" value="Winged helix-like DNA-binding domain superfamily/Winged helix DNA-binding domain"/>
    <property type="match status" value="1"/>
</dbReference>
<dbReference type="PANTHER" id="PTHR33202:SF7">
    <property type="entry name" value="FERRIC UPTAKE REGULATION PROTEIN"/>
    <property type="match status" value="1"/>
</dbReference>
<dbReference type="GO" id="GO:0000976">
    <property type="term" value="F:transcription cis-regulatory region binding"/>
    <property type="evidence" value="ECO:0007669"/>
    <property type="project" value="TreeGrafter"/>
</dbReference>
<accession>A0A1E8PLY6</accession>
<dbReference type="PANTHER" id="PTHR33202">
    <property type="entry name" value="ZINC UPTAKE REGULATION PROTEIN"/>
    <property type="match status" value="1"/>
</dbReference>
<dbReference type="GO" id="GO:0008270">
    <property type="term" value="F:zinc ion binding"/>
    <property type="evidence" value="ECO:0007669"/>
    <property type="project" value="TreeGrafter"/>
</dbReference>
<feature type="binding site" evidence="1">
    <location>
        <position position="137"/>
    </location>
    <ligand>
        <name>Zn(2+)</name>
        <dbReference type="ChEBI" id="CHEBI:29105"/>
    </ligand>
</feature>
<reference evidence="2 3" key="1">
    <citation type="submission" date="2016-10" db="EMBL/GenBank/DDBJ databases">
        <title>Updated version of Genome Assembly of Janthinobacterium lividum ERGS5:01.</title>
        <authorList>
            <person name="Kumar R."/>
            <person name="Acharya V."/>
            <person name="Singh D."/>
        </authorList>
    </citation>
    <scope>NUCLEOTIDE SEQUENCE [LARGE SCALE GENOMIC DNA]</scope>
    <source>
        <strain evidence="2 3">ERGS5:01</strain>
    </source>
</reference>
<dbReference type="InterPro" id="IPR002481">
    <property type="entry name" value="FUR"/>
</dbReference>
<protein>
    <submittedName>
        <fullName evidence="2">Uncharacterized protein</fullName>
    </submittedName>
</protein>
<sequence>MLTTSSTPQAESLIRNTNARVTKTRVKVLDFLMLQSRSLTHHEIQQALSQDSDIDSVTLYRVLEWLTENELVHRIAGADQVWRFSAGAGHQAHEHAHFQCTKCANVTCFNEVKLPAPVLLPEGFSGDEVDYLIKGLCPRCK</sequence>
<dbReference type="Proteomes" id="UP000092634">
    <property type="component" value="Unassembled WGS sequence"/>
</dbReference>
<dbReference type="GO" id="GO:0045892">
    <property type="term" value="P:negative regulation of DNA-templated transcription"/>
    <property type="evidence" value="ECO:0007669"/>
    <property type="project" value="TreeGrafter"/>
</dbReference>
<proteinExistence type="predicted"/>
<evidence type="ECO:0000313" key="3">
    <source>
        <dbReference type="Proteomes" id="UP000092634"/>
    </source>
</evidence>
<gene>
    <name evidence="2" type="ORF">BA896_022365</name>
</gene>
<feature type="binding site" evidence="1">
    <location>
        <position position="103"/>
    </location>
    <ligand>
        <name>Zn(2+)</name>
        <dbReference type="ChEBI" id="CHEBI:29105"/>
    </ligand>
</feature>
<evidence type="ECO:0000313" key="2">
    <source>
        <dbReference type="EMBL" id="OFJ47185.1"/>
    </source>
</evidence>
<dbReference type="InterPro" id="IPR036388">
    <property type="entry name" value="WH-like_DNA-bd_sf"/>
</dbReference>
<dbReference type="AlphaFoldDB" id="A0A1E8PLY6"/>
<dbReference type="GO" id="GO:1900376">
    <property type="term" value="P:regulation of secondary metabolite biosynthetic process"/>
    <property type="evidence" value="ECO:0007669"/>
    <property type="project" value="TreeGrafter"/>
</dbReference>
<dbReference type="EMBL" id="MAQB02000008">
    <property type="protein sequence ID" value="OFJ47185.1"/>
    <property type="molecule type" value="Genomic_DNA"/>
</dbReference>
<comment type="cofactor">
    <cofactor evidence="1">
        <name>Zn(2+)</name>
        <dbReference type="ChEBI" id="CHEBI:29105"/>
    </cofactor>
    <text evidence="1">Binds 1 zinc ion per subunit.</text>
</comment>
<dbReference type="GO" id="GO:0003700">
    <property type="term" value="F:DNA-binding transcription factor activity"/>
    <property type="evidence" value="ECO:0007669"/>
    <property type="project" value="InterPro"/>
</dbReference>
<organism evidence="2 3">
    <name type="scientific">Janthinobacterium lividum</name>
    <dbReference type="NCBI Taxonomy" id="29581"/>
    <lineage>
        <taxon>Bacteria</taxon>
        <taxon>Pseudomonadati</taxon>
        <taxon>Pseudomonadota</taxon>
        <taxon>Betaproteobacteria</taxon>
        <taxon>Burkholderiales</taxon>
        <taxon>Oxalobacteraceae</taxon>
        <taxon>Janthinobacterium</taxon>
    </lineage>
</organism>
<keyword evidence="1" id="KW-0479">Metal-binding</keyword>
<name>A0A1E8PLY6_9BURK</name>
<feature type="binding site" evidence="1">
    <location>
        <position position="100"/>
    </location>
    <ligand>
        <name>Zn(2+)</name>
        <dbReference type="ChEBI" id="CHEBI:29105"/>
    </ligand>
</feature>
<dbReference type="InterPro" id="IPR036390">
    <property type="entry name" value="WH_DNA-bd_sf"/>
</dbReference>